<evidence type="ECO:0000313" key="8">
    <source>
        <dbReference type="EMBL" id="EJU03043.1"/>
    </source>
</evidence>
<dbReference type="SMART" id="SM00066">
    <property type="entry name" value="GAL4"/>
    <property type="match status" value="1"/>
</dbReference>
<evidence type="ECO:0000256" key="4">
    <source>
        <dbReference type="ARBA" id="ARBA00023163"/>
    </source>
</evidence>
<feature type="compositionally biased region" description="Pro residues" evidence="6">
    <location>
        <begin position="70"/>
        <end position="81"/>
    </location>
</feature>
<dbReference type="STRING" id="1858805.M5GE75"/>
<reference evidence="8 9" key="1">
    <citation type="journal article" date="2012" name="Science">
        <title>The Paleozoic origin of enzymatic lignin decomposition reconstructed from 31 fungal genomes.</title>
        <authorList>
            <person name="Floudas D."/>
            <person name="Binder M."/>
            <person name="Riley R."/>
            <person name="Barry K."/>
            <person name="Blanchette R.A."/>
            <person name="Henrissat B."/>
            <person name="Martinez A.T."/>
            <person name="Otillar R."/>
            <person name="Spatafora J.W."/>
            <person name="Yadav J.S."/>
            <person name="Aerts A."/>
            <person name="Benoit I."/>
            <person name="Boyd A."/>
            <person name="Carlson A."/>
            <person name="Copeland A."/>
            <person name="Coutinho P.M."/>
            <person name="de Vries R.P."/>
            <person name="Ferreira P."/>
            <person name="Findley K."/>
            <person name="Foster B."/>
            <person name="Gaskell J."/>
            <person name="Glotzer D."/>
            <person name="Gorecki P."/>
            <person name="Heitman J."/>
            <person name="Hesse C."/>
            <person name="Hori C."/>
            <person name="Igarashi K."/>
            <person name="Jurgens J.A."/>
            <person name="Kallen N."/>
            <person name="Kersten P."/>
            <person name="Kohler A."/>
            <person name="Kuees U."/>
            <person name="Kumar T.K.A."/>
            <person name="Kuo A."/>
            <person name="LaButti K."/>
            <person name="Larrondo L.F."/>
            <person name="Lindquist E."/>
            <person name="Ling A."/>
            <person name="Lombard V."/>
            <person name="Lucas S."/>
            <person name="Lundell T."/>
            <person name="Martin R."/>
            <person name="McLaughlin D.J."/>
            <person name="Morgenstern I."/>
            <person name="Morin E."/>
            <person name="Murat C."/>
            <person name="Nagy L.G."/>
            <person name="Nolan M."/>
            <person name="Ohm R.A."/>
            <person name="Patyshakuliyeva A."/>
            <person name="Rokas A."/>
            <person name="Ruiz-Duenas F.J."/>
            <person name="Sabat G."/>
            <person name="Salamov A."/>
            <person name="Samejima M."/>
            <person name="Schmutz J."/>
            <person name="Slot J.C."/>
            <person name="St John F."/>
            <person name="Stenlid J."/>
            <person name="Sun H."/>
            <person name="Sun S."/>
            <person name="Syed K."/>
            <person name="Tsang A."/>
            <person name="Wiebenga A."/>
            <person name="Young D."/>
            <person name="Pisabarro A."/>
            <person name="Eastwood D.C."/>
            <person name="Martin F."/>
            <person name="Cullen D."/>
            <person name="Grigoriev I.V."/>
            <person name="Hibbett D.S."/>
        </authorList>
    </citation>
    <scope>NUCLEOTIDE SEQUENCE [LARGE SCALE GENOMIC DNA]</scope>
    <source>
        <strain evidence="8 9">DJM-731 SS1</strain>
    </source>
</reference>
<dbReference type="GO" id="GO:0005634">
    <property type="term" value="C:nucleus"/>
    <property type="evidence" value="ECO:0007669"/>
    <property type="project" value="UniProtKB-SubCell"/>
</dbReference>
<organism evidence="8 9">
    <name type="scientific">Dacryopinax primogenitus (strain DJM 731)</name>
    <name type="common">Brown rot fungus</name>
    <dbReference type="NCBI Taxonomy" id="1858805"/>
    <lineage>
        <taxon>Eukaryota</taxon>
        <taxon>Fungi</taxon>
        <taxon>Dikarya</taxon>
        <taxon>Basidiomycota</taxon>
        <taxon>Agaricomycotina</taxon>
        <taxon>Dacrymycetes</taxon>
        <taxon>Dacrymycetales</taxon>
        <taxon>Dacrymycetaceae</taxon>
        <taxon>Dacryopinax</taxon>
    </lineage>
</organism>
<dbReference type="AlphaFoldDB" id="M5GE75"/>
<feature type="region of interest" description="Disordered" evidence="6">
    <location>
        <begin position="191"/>
        <end position="275"/>
    </location>
</feature>
<feature type="region of interest" description="Disordered" evidence="6">
    <location>
        <begin position="133"/>
        <end position="179"/>
    </location>
</feature>
<dbReference type="InterPro" id="IPR036864">
    <property type="entry name" value="Zn2-C6_fun-type_DNA-bd_sf"/>
</dbReference>
<gene>
    <name evidence="8" type="ORF">DACRYDRAFT_21389</name>
</gene>
<keyword evidence="2" id="KW-0479">Metal-binding</keyword>
<dbReference type="PANTHER" id="PTHR47338:SF5">
    <property type="entry name" value="ZN(II)2CYS6 TRANSCRIPTION FACTOR (EUROFUNG)"/>
    <property type="match status" value="1"/>
</dbReference>
<feature type="region of interest" description="Disordered" evidence="6">
    <location>
        <begin position="1"/>
        <end position="96"/>
    </location>
</feature>
<dbReference type="GO" id="GO:0000981">
    <property type="term" value="F:DNA-binding transcription factor activity, RNA polymerase II-specific"/>
    <property type="evidence" value="ECO:0007669"/>
    <property type="project" value="InterPro"/>
</dbReference>
<evidence type="ECO:0000256" key="2">
    <source>
        <dbReference type="ARBA" id="ARBA00022723"/>
    </source>
</evidence>
<sequence>MASFPNTDDTTAYDPSGLTYPAGEEEDGGSAGGAAQGVAASTSPVDGRRDLRADAPPPAPPTHYPVHPLFQPPPGYGPPYGDPNMRRMPGYPADGRELPPPGLMAMYSGYPPTMHGWAPLDMYGRPGGMPPPDYRAADPRLVRMPGSSGKMRDSLGISGDEGPEKEGKRPQKKTEVACNFCRTRKLKCDGIRPQCGQCSQRDQSCLFQVGPPNRRGPGKKNRLGSSMPDSPHGPGPVSPRQRASKRKGTMETMILDLGDPVPLRRDMPPVPPGAMMGVIGPPPGYMPYPGPPPPGPPQ</sequence>
<dbReference type="SUPFAM" id="SSF57701">
    <property type="entry name" value="Zn2/Cys6 DNA-binding domain"/>
    <property type="match status" value="1"/>
</dbReference>
<feature type="domain" description="Zn(2)-C6 fungal-type" evidence="7">
    <location>
        <begin position="177"/>
        <end position="207"/>
    </location>
</feature>
<feature type="compositionally biased region" description="Polar residues" evidence="6">
    <location>
        <begin position="196"/>
        <end position="206"/>
    </location>
</feature>
<evidence type="ECO:0000313" key="9">
    <source>
        <dbReference type="Proteomes" id="UP000030653"/>
    </source>
</evidence>
<evidence type="ECO:0000256" key="6">
    <source>
        <dbReference type="SAM" id="MobiDB-lite"/>
    </source>
</evidence>
<proteinExistence type="predicted"/>
<keyword evidence="4" id="KW-0804">Transcription</keyword>
<dbReference type="PROSITE" id="PS50048">
    <property type="entry name" value="ZN2_CY6_FUNGAL_2"/>
    <property type="match status" value="1"/>
</dbReference>
<keyword evidence="5" id="KW-0539">Nucleus</keyword>
<dbReference type="GO" id="GO:0008270">
    <property type="term" value="F:zinc ion binding"/>
    <property type="evidence" value="ECO:0007669"/>
    <property type="project" value="InterPro"/>
</dbReference>
<feature type="compositionally biased region" description="Polar residues" evidence="6">
    <location>
        <begin position="1"/>
        <end position="10"/>
    </location>
</feature>
<comment type="subcellular location">
    <subcellularLocation>
        <location evidence="1">Nucleus</location>
    </subcellularLocation>
</comment>
<accession>M5GE75</accession>
<evidence type="ECO:0000256" key="3">
    <source>
        <dbReference type="ARBA" id="ARBA00023015"/>
    </source>
</evidence>
<protein>
    <recommendedName>
        <fullName evidence="7">Zn(2)-C6 fungal-type domain-containing protein</fullName>
    </recommendedName>
</protein>
<dbReference type="PROSITE" id="PS00463">
    <property type="entry name" value="ZN2_CY6_FUNGAL_1"/>
    <property type="match status" value="1"/>
</dbReference>
<keyword evidence="3" id="KW-0805">Transcription regulation</keyword>
<dbReference type="OrthoDB" id="39175at2759"/>
<dbReference type="GeneID" id="63687436"/>
<feature type="compositionally biased region" description="Basic and acidic residues" evidence="6">
    <location>
        <begin position="162"/>
        <end position="175"/>
    </location>
</feature>
<dbReference type="HOGENOM" id="CLU_933913_0_0_1"/>
<dbReference type="Proteomes" id="UP000030653">
    <property type="component" value="Unassembled WGS sequence"/>
</dbReference>
<dbReference type="InterPro" id="IPR050815">
    <property type="entry name" value="TF_fung"/>
</dbReference>
<evidence type="ECO:0000259" key="7">
    <source>
        <dbReference type="PROSITE" id="PS50048"/>
    </source>
</evidence>
<dbReference type="RefSeq" id="XP_040629937.1">
    <property type="nucleotide sequence ID" value="XM_040772374.1"/>
</dbReference>
<dbReference type="Gene3D" id="4.10.240.10">
    <property type="entry name" value="Zn(2)-C6 fungal-type DNA-binding domain"/>
    <property type="match status" value="1"/>
</dbReference>
<dbReference type="Pfam" id="PF00172">
    <property type="entry name" value="Zn_clus"/>
    <property type="match status" value="1"/>
</dbReference>
<dbReference type="CDD" id="cd00067">
    <property type="entry name" value="GAL4"/>
    <property type="match status" value="1"/>
</dbReference>
<evidence type="ECO:0000256" key="1">
    <source>
        <dbReference type="ARBA" id="ARBA00004123"/>
    </source>
</evidence>
<keyword evidence="9" id="KW-1185">Reference proteome</keyword>
<dbReference type="InterPro" id="IPR001138">
    <property type="entry name" value="Zn2Cys6_DnaBD"/>
</dbReference>
<dbReference type="EMBL" id="JH795860">
    <property type="protein sequence ID" value="EJU03043.1"/>
    <property type="molecule type" value="Genomic_DNA"/>
</dbReference>
<evidence type="ECO:0000256" key="5">
    <source>
        <dbReference type="ARBA" id="ARBA00023242"/>
    </source>
</evidence>
<dbReference type="PANTHER" id="PTHR47338">
    <property type="entry name" value="ZN(II)2CYS6 TRANSCRIPTION FACTOR (EUROFUNG)-RELATED"/>
    <property type="match status" value="1"/>
</dbReference>
<name>M5GE75_DACPD</name>